<accession>A0AAN9L021</accession>
<dbReference type="EMBL" id="JAYMYR010000080">
    <property type="protein sequence ID" value="KAK7326126.1"/>
    <property type="molecule type" value="Genomic_DNA"/>
</dbReference>
<keyword evidence="3" id="KW-1185">Reference proteome</keyword>
<dbReference type="PANTHER" id="PTHR33047">
    <property type="entry name" value="PROTEIN TAR1"/>
    <property type="match status" value="1"/>
</dbReference>
<dbReference type="InterPro" id="IPR052997">
    <property type="entry name" value="RRT15-like"/>
</dbReference>
<feature type="compositionally biased region" description="Basic and acidic residues" evidence="1">
    <location>
        <begin position="101"/>
        <end position="113"/>
    </location>
</feature>
<evidence type="ECO:0000256" key="1">
    <source>
        <dbReference type="SAM" id="MobiDB-lite"/>
    </source>
</evidence>
<dbReference type="AlphaFoldDB" id="A0AAN9L021"/>
<dbReference type="Proteomes" id="UP001374584">
    <property type="component" value="Unassembled WGS sequence"/>
</dbReference>
<evidence type="ECO:0000313" key="2">
    <source>
        <dbReference type="EMBL" id="KAK7326126.1"/>
    </source>
</evidence>
<evidence type="ECO:0000313" key="3">
    <source>
        <dbReference type="Proteomes" id="UP001374584"/>
    </source>
</evidence>
<name>A0AAN9L021_PHACN</name>
<comment type="caution">
    <text evidence="2">The sequence shown here is derived from an EMBL/GenBank/DDBJ whole genome shotgun (WGS) entry which is preliminary data.</text>
</comment>
<feature type="region of interest" description="Disordered" evidence="1">
    <location>
        <begin position="490"/>
        <end position="514"/>
    </location>
</feature>
<gene>
    <name evidence="2" type="ORF">VNO80_33303</name>
</gene>
<feature type="region of interest" description="Disordered" evidence="1">
    <location>
        <begin position="90"/>
        <end position="181"/>
    </location>
</feature>
<reference evidence="2 3" key="1">
    <citation type="submission" date="2024-01" db="EMBL/GenBank/DDBJ databases">
        <title>The genomes of 5 underutilized Papilionoideae crops provide insights into root nodulation and disease resistanc.</title>
        <authorList>
            <person name="Jiang F."/>
        </authorList>
    </citation>
    <scope>NUCLEOTIDE SEQUENCE [LARGE SCALE GENOMIC DNA]</scope>
    <source>
        <strain evidence="2">JINMINGXINNONG_FW02</strain>
        <tissue evidence="2">Leaves</tissue>
    </source>
</reference>
<proteinExistence type="predicted"/>
<sequence>MIGRADIEGSKSNVAMNAWLPQASYPCGNFSDTSSFKFRRTKGSIGHAFTVRIRTGNQNQTSFYPFVPHEISVLVELILGHLRYLLTDVPPQPNSPPDNVFRPDRPAEADLGSKKRGSAPPPIHGISKITGPKGPVPNPSPDRHATTRSRRGSSSSSPPTADGFGTGTPVPSPQSQSFSRGYGSILPTSLAYIVPSTRGCSPWRPDAVMSTTGRGRHSVLRIFKGRRGRTGHHATCGALPAAGPYLRLSRFQGGQAICTDDRSARAHALGFTATAAPSYSSGLGPCPDGRVSAQLGTVTQLPVHPASPVLLTKNGPLGALDSVARLNRAAVPSYLFKSDERFARQYRCGPPPEFPLASPRSGIVHHLSGPDRYALTRTLHRRSGSVGGATHRGIPPISFLAPYGFTHPLTRTHVRLLGPCFKTGRMGSPQADARSAHVPRHAMRRAAVHNRNDDVSTSISTARAWATAAIRVGQCPDLGRNLPPDWGCIPKQPDSPTAPRGATGSGHNGALTLSGAPFQGTWARSATEDASPDYNSNAEGDRFSWWAFPGSLAVTRGILVSFFSSAY</sequence>
<protein>
    <recommendedName>
        <fullName evidence="4">Senescence-associated protein</fullName>
    </recommendedName>
</protein>
<organism evidence="2 3">
    <name type="scientific">Phaseolus coccineus</name>
    <name type="common">Scarlet runner bean</name>
    <name type="synonym">Phaseolus multiflorus</name>
    <dbReference type="NCBI Taxonomy" id="3886"/>
    <lineage>
        <taxon>Eukaryota</taxon>
        <taxon>Viridiplantae</taxon>
        <taxon>Streptophyta</taxon>
        <taxon>Embryophyta</taxon>
        <taxon>Tracheophyta</taxon>
        <taxon>Spermatophyta</taxon>
        <taxon>Magnoliopsida</taxon>
        <taxon>eudicotyledons</taxon>
        <taxon>Gunneridae</taxon>
        <taxon>Pentapetalae</taxon>
        <taxon>rosids</taxon>
        <taxon>fabids</taxon>
        <taxon>Fabales</taxon>
        <taxon>Fabaceae</taxon>
        <taxon>Papilionoideae</taxon>
        <taxon>50 kb inversion clade</taxon>
        <taxon>NPAAA clade</taxon>
        <taxon>indigoferoid/millettioid clade</taxon>
        <taxon>Phaseoleae</taxon>
        <taxon>Phaseolus</taxon>
    </lineage>
</organism>
<dbReference type="PANTHER" id="PTHR33047:SF8">
    <property type="entry name" value="REGULATOR OF RDNA TRANSCRIPTION PROTEIN 15"/>
    <property type="match status" value="1"/>
</dbReference>
<evidence type="ECO:0008006" key="4">
    <source>
        <dbReference type="Google" id="ProtNLM"/>
    </source>
</evidence>